<feature type="region of interest" description="Disordered" evidence="1">
    <location>
        <begin position="45"/>
        <end position="67"/>
    </location>
</feature>
<dbReference type="EMBL" id="LT670817">
    <property type="protein sequence ID" value="SHH22385.1"/>
    <property type="molecule type" value="Genomic_DNA"/>
</dbReference>
<reference evidence="2 3" key="1">
    <citation type="submission" date="2016-11" db="EMBL/GenBank/DDBJ databases">
        <authorList>
            <person name="Jaros S."/>
            <person name="Januszkiewicz K."/>
            <person name="Wedrychowicz H."/>
        </authorList>
    </citation>
    <scope>NUCLEOTIDE SEQUENCE [LARGE SCALE GENOMIC DNA]</scope>
    <source>
        <strain evidence="2 3">GAS138</strain>
    </source>
</reference>
<dbReference type="OrthoDB" id="9919296at2"/>
<evidence type="ECO:0000313" key="2">
    <source>
        <dbReference type="EMBL" id="SHH22385.1"/>
    </source>
</evidence>
<protein>
    <submittedName>
        <fullName evidence="2">Uncharacterized protein</fullName>
    </submittedName>
</protein>
<evidence type="ECO:0000313" key="3">
    <source>
        <dbReference type="Proteomes" id="UP000189796"/>
    </source>
</evidence>
<name>A0A1M5R7P1_9BRAD</name>
<sequence>MMEHPTEDDFTVVEVFESSVTVLFEPTRSFYTFYRLVDPNDIKRFGPVSPEPDNIRHAGPSGDIGDYRSDEVQGMAHSFASDATRAK</sequence>
<accession>A0A1M5R7P1</accession>
<proteinExistence type="predicted"/>
<dbReference type="AlphaFoldDB" id="A0A1M5R7P1"/>
<gene>
    <name evidence="2" type="ORF">SAMN05443248_4117</name>
</gene>
<dbReference type="RefSeq" id="WP_154072378.1">
    <property type="nucleotide sequence ID" value="NZ_LT670817.1"/>
</dbReference>
<evidence type="ECO:0000256" key="1">
    <source>
        <dbReference type="SAM" id="MobiDB-lite"/>
    </source>
</evidence>
<dbReference type="Proteomes" id="UP000189796">
    <property type="component" value="Chromosome I"/>
</dbReference>
<organism evidence="2 3">
    <name type="scientific">Bradyrhizobium erythrophlei</name>
    <dbReference type="NCBI Taxonomy" id="1437360"/>
    <lineage>
        <taxon>Bacteria</taxon>
        <taxon>Pseudomonadati</taxon>
        <taxon>Pseudomonadota</taxon>
        <taxon>Alphaproteobacteria</taxon>
        <taxon>Hyphomicrobiales</taxon>
        <taxon>Nitrobacteraceae</taxon>
        <taxon>Bradyrhizobium</taxon>
    </lineage>
</organism>